<dbReference type="SUPFAM" id="SSF48264">
    <property type="entry name" value="Cytochrome P450"/>
    <property type="match status" value="1"/>
</dbReference>
<evidence type="ECO:0000256" key="3">
    <source>
        <dbReference type="ARBA" id="ARBA00022723"/>
    </source>
</evidence>
<comment type="similarity">
    <text evidence="7">Belongs to the cytochrome P450 family.</text>
</comment>
<feature type="binding site" description="axial binding residue" evidence="6">
    <location>
        <position position="452"/>
    </location>
    <ligand>
        <name>heme</name>
        <dbReference type="ChEBI" id="CHEBI:30413"/>
    </ligand>
    <ligandPart>
        <name>Fe</name>
        <dbReference type="ChEBI" id="CHEBI:18248"/>
    </ligandPart>
</feature>
<dbReference type="GO" id="GO:0016125">
    <property type="term" value="P:sterol metabolic process"/>
    <property type="evidence" value="ECO:0007669"/>
    <property type="project" value="TreeGrafter"/>
</dbReference>
<dbReference type="AlphaFoldDB" id="A0AAV1CID1"/>
<evidence type="ECO:0000256" key="7">
    <source>
        <dbReference type="RuleBase" id="RU000461"/>
    </source>
</evidence>
<dbReference type="Proteomes" id="UP001161247">
    <property type="component" value="Chromosome 2"/>
</dbReference>
<keyword evidence="7" id="KW-0560">Oxidoreductase</keyword>
<dbReference type="GO" id="GO:0016705">
    <property type="term" value="F:oxidoreductase activity, acting on paired donors, with incorporation or reduction of molecular oxygen"/>
    <property type="evidence" value="ECO:0007669"/>
    <property type="project" value="InterPro"/>
</dbReference>
<dbReference type="PANTHER" id="PTHR24286">
    <property type="entry name" value="CYTOCHROME P450 26"/>
    <property type="match status" value="1"/>
</dbReference>
<keyword evidence="5 6" id="KW-0408">Iron</keyword>
<dbReference type="GO" id="GO:0005506">
    <property type="term" value="F:iron ion binding"/>
    <property type="evidence" value="ECO:0007669"/>
    <property type="project" value="InterPro"/>
</dbReference>
<keyword evidence="7" id="KW-0503">Monooxygenase</keyword>
<proteinExistence type="inferred from homology"/>
<dbReference type="GO" id="GO:0016020">
    <property type="term" value="C:membrane"/>
    <property type="evidence" value="ECO:0007669"/>
    <property type="project" value="UniProtKB-SubCell"/>
</dbReference>
<reference evidence="8" key="1">
    <citation type="submission" date="2023-03" db="EMBL/GenBank/DDBJ databases">
        <authorList>
            <person name="Julca I."/>
        </authorList>
    </citation>
    <scope>NUCLEOTIDE SEQUENCE</scope>
</reference>
<keyword evidence="9" id="KW-1185">Reference proteome</keyword>
<dbReference type="GO" id="GO:0020037">
    <property type="term" value="F:heme binding"/>
    <property type="evidence" value="ECO:0007669"/>
    <property type="project" value="InterPro"/>
</dbReference>
<keyword evidence="3 6" id="KW-0479">Metal-binding</keyword>
<evidence type="ECO:0000313" key="8">
    <source>
        <dbReference type="EMBL" id="CAI9095106.1"/>
    </source>
</evidence>
<keyword evidence="2" id="KW-0812">Transmembrane</keyword>
<dbReference type="InterPro" id="IPR001128">
    <property type="entry name" value="Cyt_P450"/>
</dbReference>
<sequence>MMETSDILLLLLSLIISLLFLHVTKLRRRNSQIPNQILDAEGQIKGNNNLPPGNTGWPFFGESLDFFSNFQHQTPQNFVLERCRKYSSKIFKTSILGEKVVVFSGAEGNRFVFSNQKTLLKHWYAASVAKLFGKNSKVMNDNEQTQMGRKFLSSILKGDALKSYVVIFDATIKELLSQFDENSENGQMMMMNDHQIREKLAEKYTITSACKIFLGMESNVEKINAHEQSIKVMLNGLFSLPVNLPGFALNRAINESKALLKEIETMIRERKNMIDDAKCSNNVVNDLLSEMIQPTDGGYSKVVHDVGTALLGLLAASYLGIRITAINVLKHLAEFPEIYDLVLKEQEEIASSKSTETITWEDVRKMKYSWNVVCETLRLAPTSIGGFKEVMMNFDYEGYMIPKGWKIHWNTNATHWNPEYFPNPEKFDPSRFEGDGPIPYTYVPFGGGLHTCPANEFTKFAILIFLHNVVISSGGKRKFSMA</sequence>
<dbReference type="InterPro" id="IPR036396">
    <property type="entry name" value="Cyt_P450_sf"/>
</dbReference>
<evidence type="ECO:0000256" key="4">
    <source>
        <dbReference type="ARBA" id="ARBA00022989"/>
    </source>
</evidence>
<evidence type="ECO:0000256" key="1">
    <source>
        <dbReference type="ARBA" id="ARBA00004167"/>
    </source>
</evidence>
<protein>
    <submittedName>
        <fullName evidence="8">OLC1v1030968C1</fullName>
    </submittedName>
</protein>
<gene>
    <name evidence="8" type="ORF">OLC1_LOCUS6143</name>
</gene>
<dbReference type="PRINTS" id="PR00465">
    <property type="entry name" value="EP450IV"/>
</dbReference>
<keyword evidence="4" id="KW-1133">Transmembrane helix</keyword>
<name>A0AAV1CID1_OLDCO</name>
<evidence type="ECO:0000256" key="2">
    <source>
        <dbReference type="ARBA" id="ARBA00022692"/>
    </source>
</evidence>
<dbReference type="Gene3D" id="1.10.630.10">
    <property type="entry name" value="Cytochrome P450"/>
    <property type="match status" value="1"/>
</dbReference>
<dbReference type="EMBL" id="OX459119">
    <property type="protein sequence ID" value="CAI9095106.1"/>
    <property type="molecule type" value="Genomic_DNA"/>
</dbReference>
<evidence type="ECO:0000256" key="6">
    <source>
        <dbReference type="PIRSR" id="PIRSR602403-1"/>
    </source>
</evidence>
<organism evidence="8 9">
    <name type="scientific">Oldenlandia corymbosa var. corymbosa</name>
    <dbReference type="NCBI Taxonomy" id="529605"/>
    <lineage>
        <taxon>Eukaryota</taxon>
        <taxon>Viridiplantae</taxon>
        <taxon>Streptophyta</taxon>
        <taxon>Embryophyta</taxon>
        <taxon>Tracheophyta</taxon>
        <taxon>Spermatophyta</taxon>
        <taxon>Magnoliopsida</taxon>
        <taxon>eudicotyledons</taxon>
        <taxon>Gunneridae</taxon>
        <taxon>Pentapetalae</taxon>
        <taxon>asterids</taxon>
        <taxon>lamiids</taxon>
        <taxon>Gentianales</taxon>
        <taxon>Rubiaceae</taxon>
        <taxon>Rubioideae</taxon>
        <taxon>Spermacoceae</taxon>
        <taxon>Hedyotis-Oldenlandia complex</taxon>
        <taxon>Oldenlandia</taxon>
    </lineage>
</organism>
<dbReference type="InterPro" id="IPR017972">
    <property type="entry name" value="Cyt_P450_CS"/>
</dbReference>
<keyword evidence="6 7" id="KW-0349">Heme</keyword>
<dbReference type="Pfam" id="PF00067">
    <property type="entry name" value="p450"/>
    <property type="match status" value="1"/>
</dbReference>
<dbReference type="InterPro" id="IPR002403">
    <property type="entry name" value="Cyt_P450_E_grp-IV"/>
</dbReference>
<dbReference type="PANTHER" id="PTHR24286:SF271">
    <property type="entry name" value="CYTOCHROME P450"/>
    <property type="match status" value="1"/>
</dbReference>
<accession>A0AAV1CID1</accession>
<keyword evidence="4" id="KW-0472">Membrane</keyword>
<evidence type="ECO:0000313" key="9">
    <source>
        <dbReference type="Proteomes" id="UP001161247"/>
    </source>
</evidence>
<dbReference type="PROSITE" id="PS00086">
    <property type="entry name" value="CYTOCHROME_P450"/>
    <property type="match status" value="1"/>
</dbReference>
<comment type="cofactor">
    <cofactor evidence="6">
        <name>heme</name>
        <dbReference type="ChEBI" id="CHEBI:30413"/>
    </cofactor>
</comment>
<evidence type="ECO:0000256" key="5">
    <source>
        <dbReference type="ARBA" id="ARBA00023004"/>
    </source>
</evidence>
<comment type="subcellular location">
    <subcellularLocation>
        <location evidence="1">Membrane</location>
        <topology evidence="1">Single-pass membrane protein</topology>
    </subcellularLocation>
</comment>
<dbReference type="GO" id="GO:0004497">
    <property type="term" value="F:monooxygenase activity"/>
    <property type="evidence" value="ECO:0007669"/>
    <property type="project" value="UniProtKB-KW"/>
</dbReference>